<evidence type="ECO:0000313" key="2">
    <source>
        <dbReference type="Proteomes" id="UP000005239"/>
    </source>
</evidence>
<gene>
    <name evidence="1" type="primary">WBGene00279680</name>
</gene>
<proteinExistence type="predicted"/>
<dbReference type="Proteomes" id="UP000005239">
    <property type="component" value="Unassembled WGS sequence"/>
</dbReference>
<organism evidence="1 2">
    <name type="scientific">Pristionchus pacificus</name>
    <name type="common">Parasitic nematode worm</name>
    <dbReference type="NCBI Taxonomy" id="54126"/>
    <lineage>
        <taxon>Eukaryota</taxon>
        <taxon>Metazoa</taxon>
        <taxon>Ecdysozoa</taxon>
        <taxon>Nematoda</taxon>
        <taxon>Chromadorea</taxon>
        <taxon>Rhabditida</taxon>
        <taxon>Rhabditina</taxon>
        <taxon>Diplogasteromorpha</taxon>
        <taxon>Diplogasteroidea</taxon>
        <taxon>Neodiplogasteridae</taxon>
        <taxon>Pristionchus</taxon>
    </lineage>
</organism>
<sequence length="88" mass="10006">MRLLAIAVLFVQLFAVVAYIPKTEESRPAPLTYSTLRYRMLDGSFRRPYRVLSDGELLGKLRLASTAIAREEARRLPLPYYSGMGKGR</sequence>
<reference evidence="2" key="1">
    <citation type="journal article" date="2008" name="Nat. Genet.">
        <title>The Pristionchus pacificus genome provides a unique perspective on nematode lifestyle and parasitism.</title>
        <authorList>
            <person name="Dieterich C."/>
            <person name="Clifton S.W."/>
            <person name="Schuster L.N."/>
            <person name="Chinwalla A."/>
            <person name="Delehaunty K."/>
            <person name="Dinkelacker I."/>
            <person name="Fulton L."/>
            <person name="Fulton R."/>
            <person name="Godfrey J."/>
            <person name="Minx P."/>
            <person name="Mitreva M."/>
            <person name="Roeseler W."/>
            <person name="Tian H."/>
            <person name="Witte H."/>
            <person name="Yang S.P."/>
            <person name="Wilson R.K."/>
            <person name="Sommer R.J."/>
        </authorList>
    </citation>
    <scope>NUCLEOTIDE SEQUENCE [LARGE SCALE GENOMIC DNA]</scope>
    <source>
        <strain evidence="2">PS312</strain>
    </source>
</reference>
<evidence type="ECO:0000313" key="1">
    <source>
        <dbReference type="EnsemblMetazoa" id="PPA41311.1"/>
    </source>
</evidence>
<accession>A0A8R1UV66</accession>
<dbReference type="AlphaFoldDB" id="A0A454Y5P0"/>
<accession>A0A454Y5P0</accession>
<name>A0A454Y5P0_PRIPA</name>
<dbReference type="EnsemblMetazoa" id="PPA41311.1">
    <property type="protein sequence ID" value="PPA41311.1"/>
    <property type="gene ID" value="WBGene00279680"/>
</dbReference>
<keyword evidence="2" id="KW-1185">Reference proteome</keyword>
<protein>
    <submittedName>
        <fullName evidence="1">Uncharacterized protein</fullName>
    </submittedName>
</protein>
<reference evidence="1" key="2">
    <citation type="submission" date="2022-06" db="UniProtKB">
        <authorList>
            <consortium name="EnsemblMetazoa"/>
        </authorList>
    </citation>
    <scope>IDENTIFICATION</scope>
    <source>
        <strain evidence="1">PS312</strain>
    </source>
</reference>